<dbReference type="GO" id="GO:0003677">
    <property type="term" value="F:DNA binding"/>
    <property type="evidence" value="ECO:0007669"/>
    <property type="project" value="UniProtKB-UniRule"/>
</dbReference>
<gene>
    <name evidence="9" type="ORF">CFAM422_012362</name>
</gene>
<feature type="compositionally biased region" description="Polar residues" evidence="6">
    <location>
        <begin position="141"/>
        <end position="150"/>
    </location>
</feature>
<dbReference type="SMART" id="SM00389">
    <property type="entry name" value="HOX"/>
    <property type="match status" value="1"/>
</dbReference>
<feature type="domain" description="Homeobox" evidence="7">
    <location>
        <begin position="161"/>
        <end position="224"/>
    </location>
</feature>
<organism evidence="9 10">
    <name type="scientific">Trichoderma lentiforme</name>
    <dbReference type="NCBI Taxonomy" id="1567552"/>
    <lineage>
        <taxon>Eukaryota</taxon>
        <taxon>Fungi</taxon>
        <taxon>Dikarya</taxon>
        <taxon>Ascomycota</taxon>
        <taxon>Pezizomycotina</taxon>
        <taxon>Sordariomycetes</taxon>
        <taxon>Hypocreomycetidae</taxon>
        <taxon>Hypocreales</taxon>
        <taxon>Hypocreaceae</taxon>
        <taxon>Trichoderma</taxon>
    </lineage>
</organism>
<feature type="compositionally biased region" description="Basic and acidic residues" evidence="6">
    <location>
        <begin position="248"/>
        <end position="258"/>
    </location>
</feature>
<evidence type="ECO:0000256" key="6">
    <source>
        <dbReference type="SAM" id="MobiDB-lite"/>
    </source>
</evidence>
<dbReference type="Proteomes" id="UP000801864">
    <property type="component" value="Unassembled WGS sequence"/>
</dbReference>
<dbReference type="GO" id="GO:0006355">
    <property type="term" value="P:regulation of DNA-templated transcription"/>
    <property type="evidence" value="ECO:0007669"/>
    <property type="project" value="InterPro"/>
</dbReference>
<dbReference type="GO" id="GO:0005634">
    <property type="term" value="C:nucleus"/>
    <property type="evidence" value="ECO:0007669"/>
    <property type="project" value="UniProtKB-SubCell"/>
</dbReference>
<dbReference type="EMBL" id="QLNT01000029">
    <property type="protein sequence ID" value="KAF3057479.1"/>
    <property type="molecule type" value="Genomic_DNA"/>
</dbReference>
<dbReference type="InterPro" id="IPR009057">
    <property type="entry name" value="Homeodomain-like_sf"/>
</dbReference>
<feature type="DNA-binding region" description="Homeobox" evidence="5">
    <location>
        <begin position="163"/>
        <end position="225"/>
    </location>
</feature>
<dbReference type="InterPro" id="IPR050224">
    <property type="entry name" value="TALE_homeobox"/>
</dbReference>
<keyword evidence="4" id="KW-0862">Zinc</keyword>
<evidence type="ECO:0000256" key="5">
    <source>
        <dbReference type="PROSITE-ProRule" id="PRU00108"/>
    </source>
</evidence>
<evidence type="ECO:0000256" key="3">
    <source>
        <dbReference type="ARBA" id="ARBA00023242"/>
    </source>
</evidence>
<name>A0A9P5C6F3_9HYPO</name>
<evidence type="ECO:0000256" key="4">
    <source>
        <dbReference type="PROSITE-ProRule" id="PRU00042"/>
    </source>
</evidence>
<feature type="compositionally biased region" description="Basic residues" evidence="6">
    <location>
        <begin position="349"/>
        <end position="366"/>
    </location>
</feature>
<comment type="caution">
    <text evidence="9">The sequence shown here is derived from an EMBL/GenBank/DDBJ whole genome shotgun (WGS) entry which is preliminary data.</text>
</comment>
<keyword evidence="10" id="KW-1185">Reference proteome</keyword>
<dbReference type="SUPFAM" id="SSF46689">
    <property type="entry name" value="Homeodomain-like"/>
    <property type="match status" value="1"/>
</dbReference>
<keyword evidence="3 5" id="KW-0539">Nucleus</keyword>
<evidence type="ECO:0000259" key="8">
    <source>
        <dbReference type="PROSITE" id="PS50157"/>
    </source>
</evidence>
<keyword evidence="4" id="KW-0479">Metal-binding</keyword>
<evidence type="ECO:0000256" key="2">
    <source>
        <dbReference type="ARBA" id="ARBA00023155"/>
    </source>
</evidence>
<protein>
    <submittedName>
        <fullName evidence="9">Uncharacterized protein</fullName>
    </submittedName>
</protein>
<evidence type="ECO:0000313" key="9">
    <source>
        <dbReference type="EMBL" id="KAF3057479.1"/>
    </source>
</evidence>
<dbReference type="CDD" id="cd00086">
    <property type="entry name" value="homeodomain"/>
    <property type="match status" value="1"/>
</dbReference>
<comment type="subcellular location">
    <subcellularLocation>
        <location evidence="5">Nucleus</location>
    </subcellularLocation>
</comment>
<dbReference type="Pfam" id="PF05920">
    <property type="entry name" value="Homeobox_KN"/>
    <property type="match status" value="1"/>
</dbReference>
<sequence length="938" mass="104861">MSGGACEFVQPRDALDSDTYPVSGQADHSASLHQLDATKNSISTQLLNQTISELPHEFAATDQSLNQESLSDDFWGLGDMVMAAPCLSDGVAGSSTHSSVAHVPQTSHHNLDTHDELIAQENPTSLTYDFLTTPSPLPNTGWESGPQSVGSDHGNTHNNSVNPPKIGSRFSRESSKLLKQWFSNHYHYPYPSKEEMKTLQHQTGLSKTQISNWLSNTRRREKMHHSTQSSQRATAAVDSNTPSINIPRRPDTPTVEKRRNCRTMGPLERWVDSPPESEPATVTAIANAVQCAESSQSWPWSTSIDDESGQSINESSDNSYRTSSGSSLASAYSYGSSDSVTGAPALLRSKSRRRKRKLRSRPHRSRVGKMQYPFQCTFCAETFKTKYDWQRHEKTLHIPLERWLCSPDGPRAINPETGRPYCVFCGESEPTDGHINSHNPYSCQERVFNRKDHLKQHLHLVHKAKLANAVTTGWKTSTPNIRSRCGFCEIYLDSWGDRVEHLADHFKMGKTMASWTGDWGFEDAITDTLEDAIPPYLLGKESTSMFPFEASDVSPESPRTAYELLVVELSCFVETYQYKTRQLPSHEAMHIEACRIVFASEMLTLEVDAEPSWLRDLVLSNETIATQAQFLPIRTPSEGRLRTLEIRGKKSLFEDCPLEAQLYNFAVTEAMANQAAISDETLQAEACKVITRMQQALQLPLTDFVFTWFMTLIYTSPTSWLSHFRQRSSLPLTESGSTPVSTSLAGHWTPGITSCAIRSHLYIGTHDFGPLRQSSGEATSDSHSIGFKHMPTNVGTSIPLSSESFIPTMTPSMSEELFGHGPGRNSRAIGSPDPEVSSMAFLMKHVDGGSRRHNDGLQTGSYMFHDPNLYKWLGRELGRWVTSIMSPNNPNSHVPSDEEIQHHARFLVYDDDDPWNQTVADNLEWLHRFKVSVGIVTE</sequence>
<keyword evidence="2 5" id="KW-0371">Homeobox</keyword>
<dbReference type="PROSITE" id="PS50071">
    <property type="entry name" value="HOMEOBOX_2"/>
    <property type="match status" value="1"/>
</dbReference>
<dbReference type="SMART" id="SM00355">
    <property type="entry name" value="ZnF_C2H2"/>
    <property type="match status" value="3"/>
</dbReference>
<keyword evidence="1 5" id="KW-0238">DNA-binding</keyword>
<feature type="region of interest" description="Disordered" evidence="6">
    <location>
        <begin position="297"/>
        <end position="366"/>
    </location>
</feature>
<dbReference type="GO" id="GO:0008270">
    <property type="term" value="F:zinc ion binding"/>
    <property type="evidence" value="ECO:0007669"/>
    <property type="project" value="UniProtKB-KW"/>
</dbReference>
<feature type="compositionally biased region" description="Polar residues" evidence="6">
    <location>
        <begin position="297"/>
        <end position="322"/>
    </location>
</feature>
<feature type="compositionally biased region" description="Low complexity" evidence="6">
    <location>
        <begin position="323"/>
        <end position="339"/>
    </location>
</feature>
<dbReference type="InterPro" id="IPR008422">
    <property type="entry name" value="KN_HD"/>
</dbReference>
<dbReference type="Gene3D" id="1.10.10.60">
    <property type="entry name" value="Homeodomain-like"/>
    <property type="match status" value="1"/>
</dbReference>
<evidence type="ECO:0000256" key="1">
    <source>
        <dbReference type="ARBA" id="ARBA00023125"/>
    </source>
</evidence>
<dbReference type="PROSITE" id="PS50157">
    <property type="entry name" value="ZINC_FINGER_C2H2_2"/>
    <property type="match status" value="1"/>
</dbReference>
<keyword evidence="4" id="KW-0863">Zinc-finger</keyword>
<feature type="domain" description="C2H2-type" evidence="8">
    <location>
        <begin position="374"/>
        <end position="397"/>
    </location>
</feature>
<evidence type="ECO:0000313" key="10">
    <source>
        <dbReference type="Proteomes" id="UP000801864"/>
    </source>
</evidence>
<feature type="region of interest" description="Disordered" evidence="6">
    <location>
        <begin position="218"/>
        <end position="259"/>
    </location>
</feature>
<feature type="compositionally biased region" description="Polar residues" evidence="6">
    <location>
        <begin position="226"/>
        <end position="244"/>
    </location>
</feature>
<dbReference type="InterPro" id="IPR001356">
    <property type="entry name" value="HD"/>
</dbReference>
<accession>A0A9P5C6F3</accession>
<proteinExistence type="predicted"/>
<dbReference type="AlphaFoldDB" id="A0A9P5C6F3"/>
<evidence type="ECO:0000259" key="7">
    <source>
        <dbReference type="PROSITE" id="PS50071"/>
    </source>
</evidence>
<dbReference type="PROSITE" id="PS00028">
    <property type="entry name" value="ZINC_FINGER_C2H2_1"/>
    <property type="match status" value="1"/>
</dbReference>
<dbReference type="InterPro" id="IPR013087">
    <property type="entry name" value="Znf_C2H2_type"/>
</dbReference>
<reference evidence="9 10" key="1">
    <citation type="submission" date="2018-06" db="EMBL/GenBank/DDBJ databases">
        <title>Genome analysis of cellulolytic fungus Trichoderma lentiforme CFAM-422.</title>
        <authorList>
            <person name="Steindorff A.S."/>
            <person name="Formighieri E.F."/>
            <person name="Midorikawa G.E.O."/>
            <person name="Tamietti M.S."/>
            <person name="Ramos E.Z."/>
            <person name="Silva A.S."/>
            <person name="Bon E.P.S."/>
            <person name="Mendes T.D."/>
            <person name="Damaso M.C.T."/>
            <person name="Favaro L.C.L."/>
        </authorList>
    </citation>
    <scope>NUCLEOTIDE SEQUENCE [LARGE SCALE GENOMIC DNA]</scope>
    <source>
        <strain evidence="9 10">CFAM-422</strain>
    </source>
</reference>
<dbReference type="Gene3D" id="3.30.160.60">
    <property type="entry name" value="Classic Zinc Finger"/>
    <property type="match status" value="1"/>
</dbReference>
<feature type="region of interest" description="Disordered" evidence="6">
    <location>
        <begin position="139"/>
        <end position="168"/>
    </location>
</feature>
<dbReference type="PANTHER" id="PTHR11850">
    <property type="entry name" value="HOMEOBOX PROTEIN TRANSCRIPTION FACTORS"/>
    <property type="match status" value="1"/>
</dbReference>